<dbReference type="EMBL" id="CP027665">
    <property type="protein sequence ID" value="AVO37370.1"/>
    <property type="molecule type" value="Genomic_DNA"/>
</dbReference>
<organism evidence="1 2">
    <name type="scientific">Pukyongiella litopenaei</name>
    <dbReference type="NCBI Taxonomy" id="2605946"/>
    <lineage>
        <taxon>Bacteria</taxon>
        <taxon>Pseudomonadati</taxon>
        <taxon>Pseudomonadota</taxon>
        <taxon>Alphaproteobacteria</taxon>
        <taxon>Rhodobacterales</taxon>
        <taxon>Paracoccaceae</taxon>
        <taxon>Pukyongiella</taxon>
    </lineage>
</organism>
<sequence>MNTVIAFAFRNRFGLWSIRYTGRFWRVALNDQPFGDYISAAGAHEDLVRGYCFTAPGGLDPAECGLPEDLSEWEPVHQR</sequence>
<reference evidence="2" key="1">
    <citation type="submission" date="2018-03" db="EMBL/GenBank/DDBJ databases">
        <title>Genomic analysis of the strain SH-1 isolated from shrimp intestine.</title>
        <authorList>
            <person name="Kim Y.-S."/>
            <person name="Kim S.-E."/>
            <person name="Kim K.-H."/>
        </authorList>
    </citation>
    <scope>NUCLEOTIDE SEQUENCE [LARGE SCALE GENOMIC DNA]</scope>
    <source>
        <strain evidence="2">SH-1</strain>
    </source>
</reference>
<evidence type="ECO:0000313" key="2">
    <source>
        <dbReference type="Proteomes" id="UP000237655"/>
    </source>
</evidence>
<accession>A0A2S0MNB7</accession>
<proteinExistence type="predicted"/>
<name>A0A2S0MNB7_9RHOB</name>
<dbReference type="AlphaFoldDB" id="A0A2S0MNB7"/>
<dbReference type="RefSeq" id="WP_106471681.1">
    <property type="nucleotide sequence ID" value="NZ_CP027665.1"/>
</dbReference>
<protein>
    <submittedName>
        <fullName evidence="1">Uncharacterized protein</fullName>
    </submittedName>
</protein>
<keyword evidence="2" id="KW-1185">Reference proteome</keyword>
<gene>
    <name evidence="1" type="ORF">C6Y53_06365</name>
</gene>
<dbReference type="Proteomes" id="UP000237655">
    <property type="component" value="Chromosome"/>
</dbReference>
<evidence type="ECO:0000313" key="1">
    <source>
        <dbReference type="EMBL" id="AVO37370.1"/>
    </source>
</evidence>
<dbReference type="KEGG" id="thas:C6Y53_06365"/>